<dbReference type="PANTHER" id="PTHR42870:SF1">
    <property type="entry name" value="NON-SPECIFIC LIPID-TRANSFER PROTEIN-LIKE 2"/>
    <property type="match status" value="1"/>
</dbReference>
<dbReference type="Pfam" id="PF22691">
    <property type="entry name" value="Thiolase_C_1"/>
    <property type="match status" value="1"/>
</dbReference>
<evidence type="ECO:0000256" key="3">
    <source>
        <dbReference type="ARBA" id="ARBA00022679"/>
    </source>
</evidence>
<dbReference type="GO" id="GO:0006869">
    <property type="term" value="P:lipid transport"/>
    <property type="evidence" value="ECO:0007669"/>
    <property type="project" value="UniProtKB-KW"/>
</dbReference>
<dbReference type="GO" id="GO:0016747">
    <property type="term" value="F:acyltransferase activity, transferring groups other than amino-acyl groups"/>
    <property type="evidence" value="ECO:0007669"/>
    <property type="project" value="InterPro"/>
</dbReference>
<evidence type="ECO:0000259" key="7">
    <source>
        <dbReference type="Pfam" id="PF00108"/>
    </source>
</evidence>
<keyword evidence="3 9" id="KW-0808">Transferase</keyword>
<keyword evidence="2" id="KW-0813">Transport</keyword>
<feature type="domain" description="Thiolase C-terminal" evidence="8">
    <location>
        <begin position="256"/>
        <end position="388"/>
    </location>
</feature>
<dbReference type="InterPro" id="IPR020616">
    <property type="entry name" value="Thiolase_N"/>
</dbReference>
<organism evidence="9 10">
    <name type="scientific">Saccharococcus thermophilus</name>
    <dbReference type="NCBI Taxonomy" id="29396"/>
    <lineage>
        <taxon>Bacteria</taxon>
        <taxon>Bacillati</taxon>
        <taxon>Bacillota</taxon>
        <taxon>Bacilli</taxon>
        <taxon>Bacillales</taxon>
        <taxon>Anoxybacillaceae</taxon>
        <taxon>Saccharococcus</taxon>
    </lineage>
</organism>
<dbReference type="InterPro" id="IPR002155">
    <property type="entry name" value="Thiolase"/>
</dbReference>
<protein>
    <recommendedName>
        <fullName evidence="1">propanoyl-CoA C-acyltransferase</fullName>
        <ecNumber evidence="1">2.3.1.176</ecNumber>
    </recommendedName>
    <alternativeName>
        <fullName evidence="6">Propanoyl-CoA C-acyltransferase</fullName>
    </alternativeName>
</protein>
<feature type="domain" description="Thiolase N-terminal" evidence="7">
    <location>
        <begin position="4"/>
        <end position="233"/>
    </location>
</feature>
<keyword evidence="4" id="KW-0445">Lipid transport</keyword>
<name>A0A846MIX4_9BACL</name>
<keyword evidence="10" id="KW-1185">Reference proteome</keyword>
<dbReference type="RefSeq" id="WP_166910518.1">
    <property type="nucleotide sequence ID" value="NZ_JAASRS010000001.1"/>
</dbReference>
<gene>
    <name evidence="9" type="ORF">BDD39_002085</name>
</gene>
<keyword evidence="5" id="KW-0446">Lipid-binding</keyword>
<proteinExistence type="predicted"/>
<evidence type="ECO:0000313" key="10">
    <source>
        <dbReference type="Proteomes" id="UP000532769"/>
    </source>
</evidence>
<evidence type="ECO:0000256" key="5">
    <source>
        <dbReference type="ARBA" id="ARBA00023121"/>
    </source>
</evidence>
<dbReference type="Proteomes" id="UP000532769">
    <property type="component" value="Unassembled WGS sequence"/>
</dbReference>
<accession>A0A846MIX4</accession>
<dbReference type="AlphaFoldDB" id="A0A846MIX4"/>
<dbReference type="PANTHER" id="PTHR42870">
    <property type="entry name" value="ACETYL-COA C-ACETYLTRANSFERASE"/>
    <property type="match status" value="1"/>
</dbReference>
<dbReference type="PIRSF" id="PIRSF000429">
    <property type="entry name" value="Ac-CoA_Ac_transf"/>
    <property type="match status" value="1"/>
</dbReference>
<evidence type="ECO:0000256" key="6">
    <source>
        <dbReference type="ARBA" id="ARBA00032316"/>
    </source>
</evidence>
<dbReference type="GO" id="GO:0008289">
    <property type="term" value="F:lipid binding"/>
    <property type="evidence" value="ECO:0007669"/>
    <property type="project" value="UniProtKB-KW"/>
</dbReference>
<dbReference type="CDD" id="cd00829">
    <property type="entry name" value="SCP-x_thiolase"/>
    <property type="match status" value="1"/>
</dbReference>
<dbReference type="SUPFAM" id="SSF53901">
    <property type="entry name" value="Thiolase-like"/>
    <property type="match status" value="2"/>
</dbReference>
<dbReference type="InterPro" id="IPR016039">
    <property type="entry name" value="Thiolase-like"/>
</dbReference>
<reference evidence="9 10" key="1">
    <citation type="submission" date="2020-03" db="EMBL/GenBank/DDBJ databases">
        <title>Genomic Encyclopedia of Archaeal and Bacterial Type Strains, Phase II (KMG-II): from individual species to whole genera.</title>
        <authorList>
            <person name="Goeker M."/>
        </authorList>
    </citation>
    <scope>NUCLEOTIDE SEQUENCE [LARGE SCALE GENOMIC DNA]</scope>
    <source>
        <strain evidence="9 10">DSM 4749</strain>
    </source>
</reference>
<evidence type="ECO:0000313" key="9">
    <source>
        <dbReference type="EMBL" id="NIK15575.1"/>
    </source>
</evidence>
<dbReference type="InterPro" id="IPR020613">
    <property type="entry name" value="Thiolase_CS"/>
</dbReference>
<dbReference type="Gene3D" id="3.40.47.10">
    <property type="match status" value="1"/>
</dbReference>
<dbReference type="EC" id="2.3.1.176" evidence="1"/>
<dbReference type="PROSITE" id="PS00737">
    <property type="entry name" value="THIOLASE_2"/>
    <property type="match status" value="1"/>
</dbReference>
<dbReference type="Pfam" id="PF00108">
    <property type="entry name" value="Thiolase_N"/>
    <property type="match status" value="1"/>
</dbReference>
<comment type="caution">
    <text evidence="9">The sequence shown here is derived from an EMBL/GenBank/DDBJ whole genome shotgun (WGS) entry which is preliminary data.</text>
</comment>
<sequence length="395" mass="41635">MQKVVVLGVGMTRFGKYPDRSLKELAREALHGALTEARISLSKIEAAYVGNAVAGIITGQECIRGQVMLSGTGLEGIPIFNVENACASGSSAFHMAWMSVASGMYDVVLALGAEKMIHPDRTRAFQALKGAADVEELDKFPGGGKDRNNQSLFMDYYAMEARKHMELYGTSMETFAKIAVKNSRNGSLNPNAQYQKQQTLEDVLGSRIISDPLRLLMCSPLSDGAAAAILCSEKISRQLTNDPVFVASSVVYSSNSSGDMGPSNTERAAAKAYALAGIQPSDVQVAEVHDAAAPGELWAYEHLGFCAPGDGARLVESGATEIGGRIPVNPSGGLIAKGHPVGATGIAQIAEIVWQLRGHAGKRQIPGRVKIGLTHNAGGFLNGGSAAVAIHILTR</sequence>
<evidence type="ECO:0000259" key="8">
    <source>
        <dbReference type="Pfam" id="PF22691"/>
    </source>
</evidence>
<evidence type="ECO:0000256" key="1">
    <source>
        <dbReference type="ARBA" id="ARBA00012352"/>
    </source>
</evidence>
<dbReference type="EMBL" id="JAASRS010000001">
    <property type="protein sequence ID" value="NIK15575.1"/>
    <property type="molecule type" value="Genomic_DNA"/>
</dbReference>
<dbReference type="InterPro" id="IPR055140">
    <property type="entry name" value="Thiolase_C_2"/>
</dbReference>
<evidence type="ECO:0000256" key="4">
    <source>
        <dbReference type="ARBA" id="ARBA00023055"/>
    </source>
</evidence>
<evidence type="ECO:0000256" key="2">
    <source>
        <dbReference type="ARBA" id="ARBA00022448"/>
    </source>
</evidence>